<proteinExistence type="predicted"/>
<organism evidence="1 2">
    <name type="scientific">Candidatus Obscuribacter phosphatis</name>
    <dbReference type="NCBI Taxonomy" id="1906157"/>
    <lineage>
        <taxon>Bacteria</taxon>
        <taxon>Bacillati</taxon>
        <taxon>Candidatus Melainabacteria</taxon>
        <taxon>Candidatus Obscuribacterales</taxon>
        <taxon>Candidatus Obscuribacteraceae</taxon>
        <taxon>Candidatus Obscuribacter</taxon>
    </lineage>
</organism>
<evidence type="ECO:0000313" key="1">
    <source>
        <dbReference type="EMBL" id="MBN8660312.1"/>
    </source>
</evidence>
<reference evidence="1" key="1">
    <citation type="submission" date="2021-02" db="EMBL/GenBank/DDBJ databases">
        <title>Genome-Resolved Metagenomics of a Microbial Community Performing Photosynthetic Biological Nutrient Removal.</title>
        <authorList>
            <person name="Mcdaniel E.A."/>
        </authorList>
    </citation>
    <scope>NUCLEOTIDE SEQUENCE</scope>
    <source>
        <strain evidence="1">UWPOB_OBS1</strain>
    </source>
</reference>
<dbReference type="Proteomes" id="UP000664277">
    <property type="component" value="Unassembled WGS sequence"/>
</dbReference>
<evidence type="ECO:0000313" key="2">
    <source>
        <dbReference type="Proteomes" id="UP000664277"/>
    </source>
</evidence>
<dbReference type="AlphaFoldDB" id="A0A8J7PFE0"/>
<name>A0A8J7PFE0_9BACT</name>
<accession>A0A8J7PFE0</accession>
<dbReference type="EMBL" id="JAFLCK010000009">
    <property type="protein sequence ID" value="MBN8660312.1"/>
    <property type="molecule type" value="Genomic_DNA"/>
</dbReference>
<sequence>MKEFLQRAAFREARSLSDLPAYLASELEKEPLADIGAPYQVGCVVRGELLPLSRLLSGYIDDSAEEVLLHYESGGFAHTYSLRLYRKVGAGAELVAGSYVPSALVSGADILGLVNSQLRE</sequence>
<comment type="caution">
    <text evidence="1">The sequence shown here is derived from an EMBL/GenBank/DDBJ whole genome shotgun (WGS) entry which is preliminary data.</text>
</comment>
<gene>
    <name evidence="1" type="ORF">J0M35_08130</name>
</gene>
<protein>
    <submittedName>
        <fullName evidence="1">Uncharacterized protein</fullName>
    </submittedName>
</protein>